<comment type="catalytic activity">
    <reaction evidence="1 7">
        <text>[protein]-peptidylproline (omega=180) = [protein]-peptidylproline (omega=0)</text>
        <dbReference type="Rhea" id="RHEA:16237"/>
        <dbReference type="Rhea" id="RHEA-COMP:10747"/>
        <dbReference type="Rhea" id="RHEA-COMP:10748"/>
        <dbReference type="ChEBI" id="CHEBI:83833"/>
        <dbReference type="ChEBI" id="CHEBI:83834"/>
        <dbReference type="EC" id="5.2.1.8"/>
    </reaction>
</comment>
<dbReference type="InterPro" id="IPR001179">
    <property type="entry name" value="PPIase_FKBP_dom"/>
</dbReference>
<dbReference type="EMBL" id="MIGC01001068">
    <property type="protein sequence ID" value="PHJ23600.1"/>
    <property type="molecule type" value="Genomic_DNA"/>
</dbReference>
<evidence type="ECO:0000256" key="1">
    <source>
        <dbReference type="ARBA" id="ARBA00000971"/>
    </source>
</evidence>
<name>A0A2C6KTJ2_9APIC</name>
<dbReference type="PANTHER" id="PTHR46512:SF9">
    <property type="entry name" value="PEPTIDYLPROLYL ISOMERASE"/>
    <property type="match status" value="1"/>
</dbReference>
<dbReference type="EC" id="5.2.1.8" evidence="2 7"/>
<dbReference type="PROSITE" id="PS50059">
    <property type="entry name" value="FKBP_PPIASE"/>
    <property type="match status" value="1"/>
</dbReference>
<evidence type="ECO:0000313" key="11">
    <source>
        <dbReference type="Proteomes" id="UP000221165"/>
    </source>
</evidence>
<evidence type="ECO:0000259" key="9">
    <source>
        <dbReference type="PROSITE" id="PS50059"/>
    </source>
</evidence>
<keyword evidence="4" id="KW-0802">TPR repeat</keyword>
<proteinExistence type="predicted"/>
<keyword evidence="5 7" id="KW-0697">Rotamase</keyword>
<reference evidence="10 11" key="1">
    <citation type="journal article" date="2017" name="Int. J. Parasitol.">
        <title>The genome of the protozoan parasite Cystoisospora suis and a reverse vaccinology approach to identify vaccine candidates.</title>
        <authorList>
            <person name="Palmieri N."/>
            <person name="Shrestha A."/>
            <person name="Ruttkowski B."/>
            <person name="Beck T."/>
            <person name="Vogl C."/>
            <person name="Tomley F."/>
            <person name="Blake D.P."/>
            <person name="Joachim A."/>
        </authorList>
    </citation>
    <scope>NUCLEOTIDE SEQUENCE [LARGE SCALE GENOMIC DNA]</scope>
    <source>
        <strain evidence="10 11">Wien I</strain>
    </source>
</reference>
<dbReference type="AlphaFoldDB" id="A0A2C6KTJ2"/>
<dbReference type="InterPro" id="IPR046357">
    <property type="entry name" value="PPIase_dom_sf"/>
</dbReference>
<evidence type="ECO:0000256" key="2">
    <source>
        <dbReference type="ARBA" id="ARBA00013194"/>
    </source>
</evidence>
<dbReference type="InterPro" id="IPR011990">
    <property type="entry name" value="TPR-like_helical_dom_sf"/>
</dbReference>
<dbReference type="PANTHER" id="PTHR46512">
    <property type="entry name" value="PEPTIDYLPROLYL ISOMERASE"/>
    <property type="match status" value="1"/>
</dbReference>
<comment type="caution">
    <text evidence="10">The sequence shown here is derived from an EMBL/GenBank/DDBJ whole genome shotgun (WGS) entry which is preliminary data.</text>
</comment>
<dbReference type="Pfam" id="PF00254">
    <property type="entry name" value="FKBP_C"/>
    <property type="match status" value="1"/>
</dbReference>
<evidence type="ECO:0000256" key="5">
    <source>
        <dbReference type="ARBA" id="ARBA00023110"/>
    </source>
</evidence>
<evidence type="ECO:0000313" key="10">
    <source>
        <dbReference type="EMBL" id="PHJ23600.1"/>
    </source>
</evidence>
<gene>
    <name evidence="10" type="ORF">CSUI_002555</name>
</gene>
<accession>A0A2C6KTJ2</accession>
<dbReference type="GO" id="GO:0003755">
    <property type="term" value="F:peptidyl-prolyl cis-trans isomerase activity"/>
    <property type="evidence" value="ECO:0007669"/>
    <property type="project" value="UniProtKB-KW"/>
</dbReference>
<evidence type="ECO:0000256" key="8">
    <source>
        <dbReference type="SAM" id="MobiDB-lite"/>
    </source>
</evidence>
<dbReference type="VEuPathDB" id="ToxoDB:CSUI_002555"/>
<keyword evidence="3" id="KW-0677">Repeat</keyword>
<dbReference type="RefSeq" id="XP_067925275.1">
    <property type="nucleotide sequence ID" value="XM_068062755.1"/>
</dbReference>
<dbReference type="Proteomes" id="UP000221165">
    <property type="component" value="Unassembled WGS sequence"/>
</dbReference>
<dbReference type="Gene3D" id="3.10.50.40">
    <property type="match status" value="1"/>
</dbReference>
<dbReference type="Gene3D" id="1.25.40.10">
    <property type="entry name" value="Tetratricopeptide repeat domain"/>
    <property type="match status" value="1"/>
</dbReference>
<keyword evidence="11" id="KW-1185">Reference proteome</keyword>
<dbReference type="SUPFAM" id="SSF54534">
    <property type="entry name" value="FKBP-like"/>
    <property type="match status" value="1"/>
</dbReference>
<feature type="domain" description="PPIase FKBP-type" evidence="9">
    <location>
        <begin position="94"/>
        <end position="182"/>
    </location>
</feature>
<evidence type="ECO:0000256" key="6">
    <source>
        <dbReference type="ARBA" id="ARBA00023235"/>
    </source>
</evidence>
<feature type="compositionally biased region" description="Low complexity" evidence="8">
    <location>
        <begin position="1"/>
        <end position="12"/>
    </location>
</feature>
<evidence type="ECO:0000256" key="7">
    <source>
        <dbReference type="PROSITE-ProRule" id="PRU00277"/>
    </source>
</evidence>
<evidence type="ECO:0000256" key="4">
    <source>
        <dbReference type="ARBA" id="ARBA00022803"/>
    </source>
</evidence>
<dbReference type="OrthoDB" id="1902587at2759"/>
<dbReference type="FunFam" id="3.10.50.40:FF:000025">
    <property type="entry name" value="Peptidylprolyl isomerase"/>
    <property type="match status" value="1"/>
</dbReference>
<feature type="region of interest" description="Disordered" evidence="8">
    <location>
        <begin position="1"/>
        <end position="46"/>
    </location>
</feature>
<evidence type="ECO:0000256" key="3">
    <source>
        <dbReference type="ARBA" id="ARBA00022737"/>
    </source>
</evidence>
<organism evidence="10 11">
    <name type="scientific">Cystoisospora suis</name>
    <dbReference type="NCBI Taxonomy" id="483139"/>
    <lineage>
        <taxon>Eukaryota</taxon>
        <taxon>Sar</taxon>
        <taxon>Alveolata</taxon>
        <taxon>Apicomplexa</taxon>
        <taxon>Conoidasida</taxon>
        <taxon>Coccidia</taxon>
        <taxon>Eucoccidiorida</taxon>
        <taxon>Eimeriorina</taxon>
        <taxon>Sarcocystidae</taxon>
        <taxon>Cystoisospora</taxon>
    </lineage>
</organism>
<keyword evidence="6 7" id="KW-0413">Isomerase</keyword>
<dbReference type="SUPFAM" id="SSF48452">
    <property type="entry name" value="TPR-like"/>
    <property type="match status" value="1"/>
</dbReference>
<protein>
    <recommendedName>
        <fullName evidence="2 7">peptidylprolyl isomerase</fullName>
        <ecNumber evidence="2 7">5.2.1.8</ecNumber>
    </recommendedName>
</protein>
<dbReference type="GeneID" id="94425966"/>
<feature type="compositionally biased region" description="Basic residues" evidence="8">
    <location>
        <begin position="32"/>
        <end position="41"/>
    </location>
</feature>
<sequence length="283" mass="30824">MAQDPTTTTPPTEACASTGDACCSPEKEAHSHDHKGHHHHGSGGCCGGHGHDAEEMLEPDPASLVDAGEEVTSGDKGVYKKIVKEGDGPMPQPGEEVVVHYTGTLLDGTKFDSSRDRDQPFTFTIGQGQVIKGWDLGVASMKKGERAILTIQPGYGYGSHGAPPSIPGNAVLKFDVELIDSRPRRKQKWEMGVEEKLEAAAQEKETGNAAFKKGNIAEAAAAYKEGLDYFDYYDNWTEEQKQHMHQLEIPLRLNLATCCIKQEAYSEAVEETSKVINLDKARE</sequence>
<dbReference type="InterPro" id="IPR050754">
    <property type="entry name" value="FKBP4/5/8-like"/>
</dbReference>